<accession>A0A1J9Q437</accession>
<protein>
    <recommendedName>
        <fullName evidence="2">Chromo domain-containing protein</fullName>
    </recommendedName>
</protein>
<sequence>MNSRNLIEAADNIVTKLRDARDWAKASMTSVKQDLKNIQTTRPSRTLDYRHAKYEVLKVLDSHNYCLNTLSDIYNPPGIMGEDNELEWEIEDILDEQPRGRGRQYLVKWVSYDRSLWTSGSALSEAAALDR</sequence>
<dbReference type="AlphaFoldDB" id="A0A1J9Q437"/>
<reference evidence="3 4" key="1">
    <citation type="submission" date="2015-07" db="EMBL/GenBank/DDBJ databases">
        <title>Emmonsia species relationships and genome sequence.</title>
        <authorList>
            <consortium name="The Broad Institute Genomics Platform"/>
            <person name="Cuomo C.A."/>
            <person name="Munoz J.F."/>
            <person name="Imamovic A."/>
            <person name="Priest M.E."/>
            <person name="Young S."/>
            <person name="Clay O.K."/>
            <person name="McEwen J.G."/>
        </authorList>
    </citation>
    <scope>NUCLEOTIDE SEQUENCE [LARGE SCALE GENOMIC DNA]</scope>
    <source>
        <strain evidence="3 4">UAMH 9510</strain>
    </source>
</reference>
<evidence type="ECO:0000259" key="2">
    <source>
        <dbReference type="PROSITE" id="PS50013"/>
    </source>
</evidence>
<evidence type="ECO:0000313" key="3">
    <source>
        <dbReference type="EMBL" id="OJD10692.1"/>
    </source>
</evidence>
<gene>
    <name evidence="3" type="ORF">AJ78_08370</name>
</gene>
<organism evidence="3 4">
    <name type="scientific">Emergomyces pasteurianus Ep9510</name>
    <dbReference type="NCBI Taxonomy" id="1447872"/>
    <lineage>
        <taxon>Eukaryota</taxon>
        <taxon>Fungi</taxon>
        <taxon>Dikarya</taxon>
        <taxon>Ascomycota</taxon>
        <taxon>Pezizomycotina</taxon>
        <taxon>Eurotiomycetes</taxon>
        <taxon>Eurotiomycetidae</taxon>
        <taxon>Onygenales</taxon>
        <taxon>Ajellomycetaceae</taxon>
        <taxon>Emergomyces</taxon>
    </lineage>
</organism>
<comment type="subunit">
    <text evidence="1">Component of the NuA4 histone acetyltransferase complex.</text>
</comment>
<evidence type="ECO:0000256" key="1">
    <source>
        <dbReference type="ARBA" id="ARBA00011353"/>
    </source>
</evidence>
<proteinExistence type="predicted"/>
<dbReference type="VEuPathDB" id="FungiDB:AJ78_08370"/>
<keyword evidence="4" id="KW-1185">Reference proteome</keyword>
<dbReference type="GO" id="GO:0006338">
    <property type="term" value="P:chromatin remodeling"/>
    <property type="evidence" value="ECO:0007669"/>
    <property type="project" value="UniProtKB-ARBA"/>
</dbReference>
<name>A0A1J9Q437_9EURO</name>
<feature type="domain" description="Chromo" evidence="2">
    <location>
        <begin position="88"/>
        <end position="131"/>
    </location>
</feature>
<dbReference type="InterPro" id="IPR016197">
    <property type="entry name" value="Chromo-like_dom_sf"/>
</dbReference>
<comment type="caution">
    <text evidence="3">The sequence shown here is derived from an EMBL/GenBank/DDBJ whole genome shotgun (WGS) entry which is preliminary data.</text>
</comment>
<dbReference type="InterPro" id="IPR000953">
    <property type="entry name" value="Chromo/chromo_shadow_dom"/>
</dbReference>
<dbReference type="Gene3D" id="2.40.50.40">
    <property type="match status" value="1"/>
</dbReference>
<dbReference type="SUPFAM" id="SSF54160">
    <property type="entry name" value="Chromo domain-like"/>
    <property type="match status" value="1"/>
</dbReference>
<dbReference type="Proteomes" id="UP000182235">
    <property type="component" value="Unassembled WGS sequence"/>
</dbReference>
<dbReference type="STRING" id="1447872.A0A1J9Q437"/>
<dbReference type="EMBL" id="LGRN01000715">
    <property type="protein sequence ID" value="OJD10692.1"/>
    <property type="molecule type" value="Genomic_DNA"/>
</dbReference>
<evidence type="ECO:0000313" key="4">
    <source>
        <dbReference type="Proteomes" id="UP000182235"/>
    </source>
</evidence>
<dbReference type="PROSITE" id="PS50013">
    <property type="entry name" value="CHROMO_2"/>
    <property type="match status" value="1"/>
</dbReference>